<dbReference type="SUPFAM" id="SSF56300">
    <property type="entry name" value="Metallo-dependent phosphatases"/>
    <property type="match status" value="1"/>
</dbReference>
<dbReference type="InterPro" id="IPR024654">
    <property type="entry name" value="Calcineurin-like_PHP_lpxH"/>
</dbReference>
<dbReference type="EMBL" id="AODF01000026">
    <property type="protein sequence ID" value="EUJ29192.1"/>
    <property type="molecule type" value="Genomic_DNA"/>
</dbReference>
<proteinExistence type="inferred from homology"/>
<dbReference type="Proteomes" id="UP000019249">
    <property type="component" value="Unassembled WGS sequence"/>
</dbReference>
<organism evidence="3 4">
    <name type="scientific">Listeria floridensis FSL S10-1187</name>
    <dbReference type="NCBI Taxonomy" id="1265817"/>
    <lineage>
        <taxon>Bacteria</taxon>
        <taxon>Bacillati</taxon>
        <taxon>Bacillota</taxon>
        <taxon>Bacilli</taxon>
        <taxon>Bacillales</taxon>
        <taxon>Listeriaceae</taxon>
        <taxon>Listeria</taxon>
    </lineage>
</organism>
<comment type="similarity">
    <text evidence="1">Belongs to the metallophosphoesterase superfamily. YfcE family.</text>
</comment>
<evidence type="ECO:0000256" key="1">
    <source>
        <dbReference type="ARBA" id="ARBA00008950"/>
    </source>
</evidence>
<dbReference type="PANTHER" id="PTHR42850:SF2">
    <property type="entry name" value="BLL5683 PROTEIN"/>
    <property type="match status" value="1"/>
</dbReference>
<dbReference type="InterPro" id="IPR011152">
    <property type="entry name" value="Pesterase_MJ0912"/>
</dbReference>
<name>A0ABN0RDM9_9LIST</name>
<gene>
    <name evidence="3" type="ORF">MFLO_11435</name>
</gene>
<evidence type="ECO:0000259" key="2">
    <source>
        <dbReference type="Pfam" id="PF12850"/>
    </source>
</evidence>
<feature type="domain" description="Calcineurin-like phosphoesterase" evidence="2">
    <location>
        <begin position="4"/>
        <end position="209"/>
    </location>
</feature>
<reference evidence="3 4" key="1">
    <citation type="journal article" date="2014" name="Int. J. Syst. Evol. Microbiol.">
        <title>Listeria floridensis sp. nov., Listeria aquatica sp. nov., Listeria cornellensis sp. nov., Listeria riparia sp. nov. and Listeria grandensis sp. nov., from agricultural and natural environments.</title>
        <authorList>
            <person name="den Bakker H.C."/>
            <person name="Warchocki S."/>
            <person name="Wright E.M."/>
            <person name="Allred A.F."/>
            <person name="Ahlstrom C."/>
            <person name="Manuel C.S."/>
            <person name="Stasiewicz M.J."/>
            <person name="Burrell A."/>
            <person name="Roof S."/>
            <person name="Strawn L."/>
            <person name="Fortes E.D."/>
            <person name="Nightingale K.K."/>
            <person name="Kephart D."/>
            <person name="Wiedmann M."/>
        </authorList>
    </citation>
    <scope>NUCLEOTIDE SEQUENCE [LARGE SCALE GENOMIC DNA]</scope>
    <source>
        <strain evidence="3 4">FSL S10-1187</strain>
    </source>
</reference>
<dbReference type="InterPro" id="IPR050126">
    <property type="entry name" value="Ap4A_hydrolase"/>
</dbReference>
<protein>
    <submittedName>
        <fullName evidence="3">Phosphoesterase-related protein</fullName>
    </submittedName>
</protein>
<comment type="caution">
    <text evidence="3">The sequence shown here is derived from an EMBL/GenBank/DDBJ whole genome shotgun (WGS) entry which is preliminary data.</text>
</comment>
<dbReference type="PIRSF" id="PIRSF000883">
    <property type="entry name" value="Pesterase_MJ0912"/>
    <property type="match status" value="1"/>
</dbReference>
<evidence type="ECO:0000313" key="4">
    <source>
        <dbReference type="Proteomes" id="UP000019249"/>
    </source>
</evidence>
<dbReference type="Gene3D" id="3.60.21.10">
    <property type="match status" value="1"/>
</dbReference>
<sequence>MKHRIAILADVHGNATALQAVIEDSREQAATEYWFLGDLLLPGPGAANVCHMLEALKPSVVVRGNWDDCFLEVLDGDVDLENPTDVFFAKLVEHLLPQLEVSFIERIRSWPLHQMAERNGIKIGISHNLPEVNDGGALRMSAEQAQFDKLFDCGDELDLAVYAHVHHQTMRYSSRDQLILNPGSVGQPYNDWPKLRRDLRACYLILEIDEAGIVDVDFRKVDYDAQAEFEVARETELPYLELYKIKLMTGKTFTHDGARLSVVSEAEGYAEDVRAMLDRFSRGKL</sequence>
<dbReference type="InterPro" id="IPR029052">
    <property type="entry name" value="Metallo-depent_PP-like"/>
</dbReference>
<dbReference type="Pfam" id="PF12850">
    <property type="entry name" value="Metallophos_2"/>
    <property type="match status" value="1"/>
</dbReference>
<accession>A0ABN0RDM9</accession>
<dbReference type="RefSeq" id="WP_036097817.1">
    <property type="nucleotide sequence ID" value="NZ_AODF01000026.1"/>
</dbReference>
<evidence type="ECO:0000313" key="3">
    <source>
        <dbReference type="EMBL" id="EUJ29192.1"/>
    </source>
</evidence>
<dbReference type="PANTHER" id="PTHR42850">
    <property type="entry name" value="METALLOPHOSPHOESTERASE"/>
    <property type="match status" value="1"/>
</dbReference>
<keyword evidence="4" id="KW-1185">Reference proteome</keyword>